<comment type="caution">
    <text evidence="2">The sequence shown here is derived from an EMBL/GenBank/DDBJ whole genome shotgun (WGS) entry which is preliminary data.</text>
</comment>
<evidence type="ECO:0000256" key="1">
    <source>
        <dbReference type="SAM" id="Phobius"/>
    </source>
</evidence>
<feature type="transmembrane region" description="Helical" evidence="1">
    <location>
        <begin position="322"/>
        <end position="340"/>
    </location>
</feature>
<feature type="transmembrane region" description="Helical" evidence="1">
    <location>
        <begin position="203"/>
        <end position="226"/>
    </location>
</feature>
<accession>A0A7C2VF31</accession>
<keyword evidence="1" id="KW-0472">Membrane</keyword>
<sequence>MRPTTLLESTALYIFICFLLILLSLLQKFFGKNYTDTLVLLAFPGLIFGVLFQMLPTFQGHLFRGKPLIYIHLLLWLINIVYFLLSGNLQPHFYLSFSFLSLFLILTNLRRYHDPIVLFFLLGTFFFVLASLLNLLGKNPLLVKHVITVGFFMSVVIGSYYIFVPMLQIESIKEKALIWINFALQGLSSVFSLLSWYLFDFRFIAYSGLLLLLSLGVLSCCLYKSLSQRQSPLKGLDISVQFLIFGLFLCWFFILLGIFMAGSKNFLFLKAHADGMLYGFLSLITVGASYHIVPFLLWWKLYAPRMGRESIPTLKEILEERLAKRFLIAFPFLLTGLLVGDLMEPLIEKIFSLLLFFLFAYYTFRLSSLTFKICAWR</sequence>
<feature type="transmembrane region" description="Helical" evidence="1">
    <location>
        <begin position="142"/>
        <end position="164"/>
    </location>
</feature>
<feature type="transmembrane region" description="Helical" evidence="1">
    <location>
        <begin position="116"/>
        <end position="136"/>
    </location>
</feature>
<organism evidence="2">
    <name type="scientific">Hydrogenobacter sp</name>
    <dbReference type="NCBI Taxonomy" id="2152829"/>
    <lineage>
        <taxon>Bacteria</taxon>
        <taxon>Pseudomonadati</taxon>
        <taxon>Aquificota</taxon>
        <taxon>Aquificia</taxon>
        <taxon>Aquificales</taxon>
        <taxon>Aquificaceae</taxon>
        <taxon>Hydrogenobacter</taxon>
    </lineage>
</organism>
<dbReference type="EMBL" id="DSFP01000065">
    <property type="protein sequence ID" value="HEW46488.1"/>
    <property type="molecule type" value="Genomic_DNA"/>
</dbReference>
<feature type="transmembrane region" description="Helical" evidence="1">
    <location>
        <begin position="12"/>
        <end position="31"/>
    </location>
</feature>
<protein>
    <submittedName>
        <fullName evidence="2">Uncharacterized protein</fullName>
    </submittedName>
</protein>
<feature type="transmembrane region" description="Helical" evidence="1">
    <location>
        <begin position="91"/>
        <end position="109"/>
    </location>
</feature>
<keyword evidence="1" id="KW-0812">Transmembrane</keyword>
<feature type="transmembrane region" description="Helical" evidence="1">
    <location>
        <begin position="67"/>
        <end position="85"/>
    </location>
</feature>
<reference evidence="2" key="1">
    <citation type="journal article" date="2020" name="mSystems">
        <title>Genome- and Community-Level Interaction Insights into Carbon Utilization and Element Cycling Functions of Hydrothermarchaeota in Hydrothermal Sediment.</title>
        <authorList>
            <person name="Zhou Z."/>
            <person name="Liu Y."/>
            <person name="Xu W."/>
            <person name="Pan J."/>
            <person name="Luo Z.H."/>
            <person name="Li M."/>
        </authorList>
    </citation>
    <scope>NUCLEOTIDE SEQUENCE [LARGE SCALE GENOMIC DNA]</scope>
    <source>
        <strain evidence="2">SpSt-132</strain>
    </source>
</reference>
<gene>
    <name evidence="2" type="ORF">ENO47_07490</name>
</gene>
<proteinExistence type="predicted"/>
<feature type="transmembrane region" description="Helical" evidence="1">
    <location>
        <begin position="176"/>
        <end position="197"/>
    </location>
</feature>
<feature type="transmembrane region" description="Helical" evidence="1">
    <location>
        <begin position="280"/>
        <end position="301"/>
    </location>
</feature>
<name>A0A7C2VF31_9AQUI</name>
<feature type="transmembrane region" description="Helical" evidence="1">
    <location>
        <begin position="37"/>
        <end position="55"/>
    </location>
</feature>
<keyword evidence="1" id="KW-1133">Transmembrane helix</keyword>
<dbReference type="AlphaFoldDB" id="A0A7C2VF31"/>
<feature type="transmembrane region" description="Helical" evidence="1">
    <location>
        <begin position="346"/>
        <end position="364"/>
    </location>
</feature>
<feature type="transmembrane region" description="Helical" evidence="1">
    <location>
        <begin position="238"/>
        <end position="260"/>
    </location>
</feature>
<evidence type="ECO:0000313" key="2">
    <source>
        <dbReference type="EMBL" id="HEW46488.1"/>
    </source>
</evidence>